<keyword evidence="3" id="KW-1185">Reference proteome</keyword>
<accession>A0A556QNF8</accession>
<feature type="transmembrane region" description="Helical" evidence="1">
    <location>
        <begin position="360"/>
        <end position="381"/>
    </location>
</feature>
<dbReference type="AlphaFoldDB" id="A0A556QNF8"/>
<feature type="transmembrane region" description="Helical" evidence="1">
    <location>
        <begin position="61"/>
        <end position="81"/>
    </location>
</feature>
<organism evidence="2 3">
    <name type="scientific">Rariglobus hedericola</name>
    <dbReference type="NCBI Taxonomy" id="2597822"/>
    <lineage>
        <taxon>Bacteria</taxon>
        <taxon>Pseudomonadati</taxon>
        <taxon>Verrucomicrobiota</taxon>
        <taxon>Opitutia</taxon>
        <taxon>Opitutales</taxon>
        <taxon>Opitutaceae</taxon>
        <taxon>Rariglobus</taxon>
    </lineage>
</organism>
<dbReference type="Pfam" id="PF10060">
    <property type="entry name" value="DUF2298"/>
    <property type="match status" value="1"/>
</dbReference>
<keyword evidence="1" id="KW-1133">Transmembrane helix</keyword>
<feature type="transmembrane region" description="Helical" evidence="1">
    <location>
        <begin position="401"/>
        <end position="421"/>
    </location>
</feature>
<gene>
    <name evidence="2" type="ORF">FPL22_02450</name>
</gene>
<feature type="transmembrane region" description="Helical" evidence="1">
    <location>
        <begin position="188"/>
        <end position="211"/>
    </location>
</feature>
<feature type="transmembrane region" description="Helical" evidence="1">
    <location>
        <begin position="218"/>
        <end position="239"/>
    </location>
</feature>
<comment type="caution">
    <text evidence="2">The sequence shown here is derived from an EMBL/GenBank/DDBJ whole genome shotgun (WGS) entry which is preliminary data.</text>
</comment>
<dbReference type="InterPro" id="IPR018746">
    <property type="entry name" value="DUF2298"/>
</dbReference>
<keyword evidence="1" id="KW-0472">Membrane</keyword>
<evidence type="ECO:0000313" key="2">
    <source>
        <dbReference type="EMBL" id="TSJ78188.1"/>
    </source>
</evidence>
<name>A0A556QNF8_9BACT</name>
<dbReference type="RefSeq" id="WP_144228529.1">
    <property type="nucleotide sequence ID" value="NZ_CBCRVV010000003.1"/>
</dbReference>
<protein>
    <recommendedName>
        <fullName evidence="4">Chlor_Arch_YYY domain-containing protein</fullName>
    </recommendedName>
</protein>
<dbReference type="EMBL" id="VMBG01000001">
    <property type="protein sequence ID" value="TSJ78188.1"/>
    <property type="molecule type" value="Genomic_DNA"/>
</dbReference>
<keyword evidence="1" id="KW-0812">Transmembrane</keyword>
<feature type="transmembrane region" description="Helical" evidence="1">
    <location>
        <begin position="488"/>
        <end position="505"/>
    </location>
</feature>
<feature type="transmembrane region" description="Helical" evidence="1">
    <location>
        <begin position="291"/>
        <end position="311"/>
    </location>
</feature>
<dbReference type="Proteomes" id="UP000315648">
    <property type="component" value="Unassembled WGS sequence"/>
</dbReference>
<reference evidence="2 3" key="1">
    <citation type="submission" date="2019-07" db="EMBL/GenBank/DDBJ databases">
        <title>Description of 53C-WASEF.</title>
        <authorList>
            <person name="Pitt A."/>
            <person name="Hahn M.W."/>
        </authorList>
    </citation>
    <scope>NUCLEOTIDE SEQUENCE [LARGE SCALE GENOMIC DNA]</scope>
    <source>
        <strain evidence="2 3">53C-WASEF</strain>
    </source>
</reference>
<proteinExistence type="predicted"/>
<sequence>MQYLGTGFTVILLWVNLWGLGLATGLFWRNRWLALSVGPWLWATVFFAIETHWGLGSLRGLGSVATVGALGLIVLSNTKWLPNRLRGLDGWLQGWREEFNLVSAKTCLFTFGGLFLYVFAWRWAFPSIDGSAEKIADLSFISSYLVGGTIPVADAWLYPYRFTQYYSFQHYSGALLGRMFGFSPGETYNYAFCVLNALAALAFAGGVSLLARRNWVKIMLVVGFVVGGSGVSGLTPLFFQDAKLWNSQRFIGTEPYSQAPVGTWLKEYADNYPTVELSGEWFSYSVSLGDYHAPLAGFYLLALGVLSVVLAERTKLRRYTFLVGATLTWTVMANTWSFPLQLMAVGAWCMWNRSRWRVDWPMVVLGAAATWLAAAIYLKIFTVAASEYQNNLRWVSSELHAPWLLFTMYMLPTIGLAVLAFYSRSRALLGLGLLALAYLAFSELFYIDDVYEGAHERFNATLKWWPWIATWVLLVLGPLLIDGAKQRWVRVLAIILCAYPSLYAWELGRYWLLTPKFYAGRMEGDGYLRRDEPAKQLLERLKLEPYGAVIERTNRDSFTDSSYLPLFAGKPMWLGWSGHEALWRGYPSFVWQRLDRLERFFKGEITGNDADWKSERISYVLWYQPADTEELWLKLNEAIQKDYEWCVIYITPDGKRVGFWRLRSMVALNTQVST</sequence>
<evidence type="ECO:0008006" key="4">
    <source>
        <dbReference type="Google" id="ProtNLM"/>
    </source>
</evidence>
<feature type="transmembrane region" description="Helical" evidence="1">
    <location>
        <begin position="428"/>
        <end position="447"/>
    </location>
</feature>
<dbReference type="OrthoDB" id="134460at2"/>
<feature type="transmembrane region" description="Helical" evidence="1">
    <location>
        <begin position="462"/>
        <end position="481"/>
    </location>
</feature>
<feature type="transmembrane region" description="Helical" evidence="1">
    <location>
        <begin position="101"/>
        <end position="123"/>
    </location>
</feature>
<feature type="transmembrane region" description="Helical" evidence="1">
    <location>
        <begin position="33"/>
        <end position="49"/>
    </location>
</feature>
<evidence type="ECO:0000256" key="1">
    <source>
        <dbReference type="SAM" id="Phobius"/>
    </source>
</evidence>
<evidence type="ECO:0000313" key="3">
    <source>
        <dbReference type="Proteomes" id="UP000315648"/>
    </source>
</evidence>